<dbReference type="InterPro" id="IPR005801">
    <property type="entry name" value="ADC_synthase"/>
</dbReference>
<dbReference type="Pfam" id="PF00117">
    <property type="entry name" value="GATase"/>
    <property type="match status" value="1"/>
</dbReference>
<reference evidence="8" key="1">
    <citation type="submission" date="2023-07" db="EMBL/GenBank/DDBJ databases">
        <title>30 novel species of actinomycetes from the DSMZ collection.</title>
        <authorList>
            <person name="Nouioui I."/>
        </authorList>
    </citation>
    <scope>NUCLEOTIDE SEQUENCE [LARGE SCALE GENOMIC DNA]</scope>
    <source>
        <strain evidence="8">DSM 44743</strain>
    </source>
</reference>
<dbReference type="PROSITE" id="PS51273">
    <property type="entry name" value="GATASE_TYPE_1"/>
    <property type="match status" value="1"/>
</dbReference>
<dbReference type="PRINTS" id="PR00097">
    <property type="entry name" value="ANTSNTHASEII"/>
</dbReference>
<dbReference type="EC" id="4.1.3.27" evidence="1"/>
<evidence type="ECO:0000313" key="8">
    <source>
        <dbReference type="Proteomes" id="UP001183390"/>
    </source>
</evidence>
<dbReference type="InterPro" id="IPR006221">
    <property type="entry name" value="TrpG/PapA_dom"/>
</dbReference>
<feature type="domain" description="Chorismate-utilising enzyme C-terminal" evidence="6">
    <location>
        <begin position="129"/>
        <end position="388"/>
    </location>
</feature>
<dbReference type="PANTHER" id="PTHR11236">
    <property type="entry name" value="AMINOBENZOATE/ANTHRANILATE SYNTHASE"/>
    <property type="match status" value="1"/>
</dbReference>
<sequence length="629" mass="68232">MTAHPHDTDSGDLLDRIVAGAVPAFALVHRPESGPGAIEVLTGTVSLHDSLADIPLEEGGDAPGPPGWDVLVAVPYRQISERGFESVDDDAPIISLKVSECREETVERVLERVPDTGLTVNGGDFDIDDDTYSDTVRRVITEEIGRGEGSNFVLRRSFTARIEGFGPGSALSLFRRLLEQESGTYWTFVLFTPEYTLVGATPERHVSLEGGTAVMNPISGTYRYPAGGPTLNGMVDFLADRKEADELYMVVDEELKMMARICDSGLRVVGPRLKEMARLAHTEYLIQGECDRDPREILRETMFAPTVTGSPLENACRVIARYETLGRGHYSGALALIGRDARGAAALDSAILIRTAEIDREGHLRLSVGATLVRHSVPESEVVETRAKAAGLLSALNADRSKALAGDPTVLDALAARNERLSGFWLGRPCPTPQVTLDGMDILVVDAEDTFTAMLAHQLRSCGASVRVRGFAEEFAPDGHDLVIMGPGPGDPRDLDHPKIARVRAGVRTLLARRSPFLAVCLSHQALSLELGLPVLRREHPNQGAQHLIDLFGHQELVGFYNTFSTHCEEDKIHCEGLGAVEVSRDPGTGEVHALRGPWFASVQFHTESVLTRDGVGVITRLITEVAGR</sequence>
<protein>
    <recommendedName>
        <fullName evidence="1">anthranilate synthase</fullName>
        <ecNumber evidence="1">4.1.3.27</ecNumber>
    </recommendedName>
</protein>
<dbReference type="InterPro" id="IPR017926">
    <property type="entry name" value="GATASE"/>
</dbReference>
<dbReference type="Gene3D" id="3.40.50.880">
    <property type="match status" value="1"/>
</dbReference>
<evidence type="ECO:0000259" key="5">
    <source>
        <dbReference type="Pfam" id="PF00117"/>
    </source>
</evidence>
<evidence type="ECO:0000256" key="4">
    <source>
        <dbReference type="ARBA" id="ARBA00047683"/>
    </source>
</evidence>
<proteinExistence type="predicted"/>
<evidence type="ECO:0000256" key="3">
    <source>
        <dbReference type="ARBA" id="ARBA00023239"/>
    </source>
</evidence>
<accession>A0ABU2MA28</accession>
<dbReference type="InterPro" id="IPR015890">
    <property type="entry name" value="Chorismate_C"/>
</dbReference>
<keyword evidence="3" id="KW-0456">Lyase</keyword>
<evidence type="ECO:0000259" key="6">
    <source>
        <dbReference type="Pfam" id="PF00425"/>
    </source>
</evidence>
<evidence type="ECO:0000256" key="1">
    <source>
        <dbReference type="ARBA" id="ARBA00012266"/>
    </source>
</evidence>
<dbReference type="InterPro" id="IPR029062">
    <property type="entry name" value="Class_I_gatase-like"/>
</dbReference>
<feature type="domain" description="Glutamine amidotransferase" evidence="5">
    <location>
        <begin position="443"/>
        <end position="620"/>
    </location>
</feature>
<dbReference type="Pfam" id="PF00425">
    <property type="entry name" value="Chorismate_bind"/>
    <property type="match status" value="1"/>
</dbReference>
<dbReference type="EMBL" id="JAVREP010000008">
    <property type="protein sequence ID" value="MDT0329520.1"/>
    <property type="molecule type" value="Genomic_DNA"/>
</dbReference>
<dbReference type="RefSeq" id="WP_311512164.1">
    <property type="nucleotide sequence ID" value="NZ_JAVREP010000008.1"/>
</dbReference>
<dbReference type="Gene3D" id="3.60.120.10">
    <property type="entry name" value="Anthranilate synthase"/>
    <property type="match status" value="1"/>
</dbReference>
<comment type="caution">
    <text evidence="7">The sequence shown here is derived from an EMBL/GenBank/DDBJ whole genome shotgun (WGS) entry which is preliminary data.</text>
</comment>
<evidence type="ECO:0000313" key="7">
    <source>
        <dbReference type="EMBL" id="MDT0329520.1"/>
    </source>
</evidence>
<dbReference type="InterPro" id="IPR019999">
    <property type="entry name" value="Anth_synth_I-like"/>
</dbReference>
<comment type="catalytic activity">
    <reaction evidence="4">
        <text>chorismate + L-glutamine = anthranilate + pyruvate + L-glutamate + H(+)</text>
        <dbReference type="Rhea" id="RHEA:21732"/>
        <dbReference type="ChEBI" id="CHEBI:15361"/>
        <dbReference type="ChEBI" id="CHEBI:15378"/>
        <dbReference type="ChEBI" id="CHEBI:16567"/>
        <dbReference type="ChEBI" id="CHEBI:29748"/>
        <dbReference type="ChEBI" id="CHEBI:29985"/>
        <dbReference type="ChEBI" id="CHEBI:58359"/>
        <dbReference type="EC" id="4.1.3.27"/>
    </reaction>
</comment>
<dbReference type="PANTHER" id="PTHR11236:SF49">
    <property type="entry name" value="ANTHRANILATE SYNTHASE COMPONENT 1"/>
    <property type="match status" value="1"/>
</dbReference>
<keyword evidence="2" id="KW-0315">Glutamine amidotransferase</keyword>
<dbReference type="CDD" id="cd01743">
    <property type="entry name" value="GATase1_Anthranilate_Synthase"/>
    <property type="match status" value="1"/>
</dbReference>
<gene>
    <name evidence="7" type="ORF">RM479_13960</name>
</gene>
<dbReference type="Proteomes" id="UP001183390">
    <property type="component" value="Unassembled WGS sequence"/>
</dbReference>
<name>A0ABU2MA28_9ACTN</name>
<keyword evidence="8" id="KW-1185">Reference proteome</keyword>
<evidence type="ECO:0000256" key="2">
    <source>
        <dbReference type="ARBA" id="ARBA00022962"/>
    </source>
</evidence>
<dbReference type="PRINTS" id="PR00096">
    <property type="entry name" value="GATASE"/>
</dbReference>
<dbReference type="SUPFAM" id="SSF52317">
    <property type="entry name" value="Class I glutamine amidotransferase-like"/>
    <property type="match status" value="1"/>
</dbReference>
<dbReference type="SUPFAM" id="SSF56322">
    <property type="entry name" value="ADC synthase"/>
    <property type="match status" value="1"/>
</dbReference>
<organism evidence="7 8">
    <name type="scientific">Nocardiopsis lambiniae</name>
    <dbReference type="NCBI Taxonomy" id="3075539"/>
    <lineage>
        <taxon>Bacteria</taxon>
        <taxon>Bacillati</taxon>
        <taxon>Actinomycetota</taxon>
        <taxon>Actinomycetes</taxon>
        <taxon>Streptosporangiales</taxon>
        <taxon>Nocardiopsidaceae</taxon>
        <taxon>Nocardiopsis</taxon>
    </lineage>
</organism>